<dbReference type="Proteomes" id="UP000758155">
    <property type="component" value="Unassembled WGS sequence"/>
</dbReference>
<comment type="caution">
    <text evidence="1">The sequence shown here is derived from an EMBL/GenBank/DDBJ whole genome shotgun (WGS) entry which is preliminary data.</text>
</comment>
<proteinExistence type="predicted"/>
<dbReference type="PANTHER" id="PTHR46082:SF6">
    <property type="entry name" value="AAA+ ATPASE DOMAIN-CONTAINING PROTEIN-RELATED"/>
    <property type="match status" value="1"/>
</dbReference>
<evidence type="ECO:0008006" key="3">
    <source>
        <dbReference type="Google" id="ProtNLM"/>
    </source>
</evidence>
<organism evidence="1 2">
    <name type="scientific">Didymella heteroderae</name>
    <dbReference type="NCBI Taxonomy" id="1769908"/>
    <lineage>
        <taxon>Eukaryota</taxon>
        <taxon>Fungi</taxon>
        <taxon>Dikarya</taxon>
        <taxon>Ascomycota</taxon>
        <taxon>Pezizomycotina</taxon>
        <taxon>Dothideomycetes</taxon>
        <taxon>Pleosporomycetidae</taxon>
        <taxon>Pleosporales</taxon>
        <taxon>Pleosporineae</taxon>
        <taxon>Didymellaceae</taxon>
        <taxon>Didymella</taxon>
    </lineage>
</organism>
<gene>
    <name evidence="1" type="ORF">E8E12_000116</name>
</gene>
<dbReference type="InterPro" id="IPR053137">
    <property type="entry name" value="NLR-like"/>
</dbReference>
<keyword evidence="2" id="KW-1185">Reference proteome</keyword>
<dbReference type="Pfam" id="PF13374">
    <property type="entry name" value="TPR_10"/>
    <property type="match status" value="1"/>
</dbReference>
<sequence length="242" mass="27496">MGVAFVEESKLEKAKSKYWQAIDGYQKLREGHASAQRWEDYPSARRTMNNMAVVNWKQGELEKARENLRLALQDHSTVLAGDRGLILEDAFNNTGIILSALGFTDEAQVNYELALKGYEDKLGIHHRLTLSTINNLGILFAELEQWKKSMSMFDEALRGRRKTLGREHASTLDTMNNMGVCLMNLALMNESEDPSESKSQREKAKMMLEEAWRGYEKTLGSEHESTVRAERNLGYFLSNNAG</sequence>
<name>A0A9P4WF58_9PLEO</name>
<dbReference type="EMBL" id="SWKV01000500">
    <property type="protein sequence ID" value="KAF3018597.1"/>
    <property type="molecule type" value="Genomic_DNA"/>
</dbReference>
<dbReference type="AlphaFoldDB" id="A0A9P4WF58"/>
<dbReference type="Pfam" id="PF13424">
    <property type="entry name" value="TPR_12"/>
    <property type="match status" value="1"/>
</dbReference>
<evidence type="ECO:0000313" key="2">
    <source>
        <dbReference type="Proteomes" id="UP000758155"/>
    </source>
</evidence>
<dbReference type="InterPro" id="IPR011990">
    <property type="entry name" value="TPR-like_helical_dom_sf"/>
</dbReference>
<accession>A0A9P4WF58</accession>
<evidence type="ECO:0000313" key="1">
    <source>
        <dbReference type="EMBL" id="KAF3018597.1"/>
    </source>
</evidence>
<dbReference type="Gene3D" id="1.25.40.10">
    <property type="entry name" value="Tetratricopeptide repeat domain"/>
    <property type="match status" value="2"/>
</dbReference>
<dbReference type="SUPFAM" id="SSF48452">
    <property type="entry name" value="TPR-like"/>
    <property type="match status" value="1"/>
</dbReference>
<protein>
    <recommendedName>
        <fullName evidence="3">TPR-like protein</fullName>
    </recommendedName>
</protein>
<reference evidence="1" key="1">
    <citation type="submission" date="2019-04" db="EMBL/GenBank/DDBJ databases">
        <title>Sequencing of skin fungus with MAO and IRED activity.</title>
        <authorList>
            <person name="Marsaioli A.J."/>
            <person name="Bonatto J.M.C."/>
            <person name="Reis Junior O."/>
        </authorList>
    </citation>
    <scope>NUCLEOTIDE SEQUENCE</scope>
    <source>
        <strain evidence="1">28M1</strain>
    </source>
</reference>
<dbReference type="OrthoDB" id="626167at2759"/>
<dbReference type="PANTHER" id="PTHR46082">
    <property type="entry name" value="ATP/GTP-BINDING PROTEIN-RELATED"/>
    <property type="match status" value="1"/>
</dbReference>